<feature type="transmembrane region" description="Helical" evidence="5">
    <location>
        <begin position="215"/>
        <end position="237"/>
    </location>
</feature>
<dbReference type="RefSeq" id="WP_094405706.1">
    <property type="nucleotide sequence ID" value="NZ_NMVO01000013.1"/>
</dbReference>
<dbReference type="GO" id="GO:0035435">
    <property type="term" value="P:phosphate ion transmembrane transport"/>
    <property type="evidence" value="ECO:0007669"/>
    <property type="project" value="TreeGrafter"/>
</dbReference>
<dbReference type="InterPro" id="IPR020846">
    <property type="entry name" value="MFS_dom"/>
</dbReference>
<feature type="transmembrane region" description="Helical" evidence="5">
    <location>
        <begin position="163"/>
        <end position="183"/>
    </location>
</feature>
<name>A0A255GKV3_9ACTN</name>
<feature type="transmembrane region" description="Helical" evidence="5">
    <location>
        <begin position="249"/>
        <end position="270"/>
    </location>
</feature>
<dbReference type="OrthoDB" id="4332123at2"/>
<feature type="domain" description="Major facilitator superfamily (MFS) profile" evidence="6">
    <location>
        <begin position="4"/>
        <end position="408"/>
    </location>
</feature>
<comment type="caution">
    <text evidence="7">The sequence shown here is derived from an EMBL/GenBank/DDBJ whole genome shotgun (WGS) entry which is preliminary data.</text>
</comment>
<keyword evidence="3 5" id="KW-1133">Transmembrane helix</keyword>
<keyword evidence="8" id="KW-1185">Reference proteome</keyword>
<dbReference type="SUPFAM" id="SSF103473">
    <property type="entry name" value="MFS general substrate transporter"/>
    <property type="match status" value="1"/>
</dbReference>
<feature type="transmembrane region" description="Helical" evidence="5">
    <location>
        <begin position="381"/>
        <end position="401"/>
    </location>
</feature>
<sequence>MGSKRAWVIWSAALFSYSIAVLHRTSLGVAAPQAAEHFGIQAGLLSTFVVLQIAVYAGSQIPVGLALDRIGPRTMITLGALLMASGQSLLAFSPSLPLAFTARILVGAGDAATFVSAIRLLPFWFPAYRIPLLTQLTGAIGQIGQILSAVPLVWLLGSQGWRVGFAACAIAGLISAVSCWSLIRDSPHGPVRRRESSPESFISQLQAVVSQPGTWLGFFSHYTVGFAPMAFALMWGFPFLTAGEGRSPAVAGLLMTAFVLGSIITGPVVGQLTRAHPLRRSNLVLAASMAGLLPWVVVLLWPGPAPTWLLVLLVAGLSIGGPGSSIGFDFARTANDQRRLGTATAVVIMGGFLGALVAVLLIGAILDGISGGGGAGYDLHAYRWAMAVQVPMYLVGLIGIYRSRRSTRRQMASEGLIVPAWSEALRREYRRLRR</sequence>
<keyword evidence="2 5" id="KW-0812">Transmembrane</keyword>
<feature type="transmembrane region" description="Helical" evidence="5">
    <location>
        <begin position="40"/>
        <end position="58"/>
    </location>
</feature>
<evidence type="ECO:0000256" key="2">
    <source>
        <dbReference type="ARBA" id="ARBA00022692"/>
    </source>
</evidence>
<dbReference type="PANTHER" id="PTHR43826:SF3">
    <property type="entry name" value="GLUCOSE-6-PHOSPHATE EXCHANGER SLC37A4"/>
    <property type="match status" value="1"/>
</dbReference>
<dbReference type="Proteomes" id="UP000215896">
    <property type="component" value="Unassembled WGS sequence"/>
</dbReference>
<evidence type="ECO:0000313" key="7">
    <source>
        <dbReference type="EMBL" id="OYO13614.1"/>
    </source>
</evidence>
<reference evidence="7 8" key="1">
    <citation type="submission" date="2017-07" db="EMBL/GenBank/DDBJ databases">
        <title>Draft whole genome sequences of clinical Proprionibacteriaceae strains.</title>
        <authorList>
            <person name="Bernier A.-M."/>
            <person name="Bernard K."/>
            <person name="Domingo M.-C."/>
        </authorList>
    </citation>
    <scope>NUCLEOTIDE SEQUENCE [LARGE SCALE GENOMIC DNA]</scope>
    <source>
        <strain evidence="7 8">NML 030167</strain>
    </source>
</reference>
<feature type="transmembrane region" description="Helical" evidence="5">
    <location>
        <begin position="307"/>
        <end position="328"/>
    </location>
</feature>
<feature type="transmembrane region" description="Helical" evidence="5">
    <location>
        <begin position="282"/>
        <end position="301"/>
    </location>
</feature>
<proteinExistence type="predicted"/>
<evidence type="ECO:0000256" key="1">
    <source>
        <dbReference type="ARBA" id="ARBA00004651"/>
    </source>
</evidence>
<evidence type="ECO:0000259" key="6">
    <source>
        <dbReference type="PROSITE" id="PS50850"/>
    </source>
</evidence>
<dbReference type="CDD" id="cd06174">
    <property type="entry name" value="MFS"/>
    <property type="match status" value="1"/>
</dbReference>
<dbReference type="PANTHER" id="PTHR43826">
    <property type="entry name" value="GLUCOSE-6-PHOSPHATE EXCHANGER SLC37A4"/>
    <property type="match status" value="1"/>
</dbReference>
<accession>A0A255GKV3</accession>
<dbReference type="EMBL" id="NMVO01000013">
    <property type="protein sequence ID" value="OYO13614.1"/>
    <property type="molecule type" value="Genomic_DNA"/>
</dbReference>
<gene>
    <name evidence="7" type="ORF">CGZ94_11670</name>
</gene>
<keyword evidence="4 5" id="KW-0472">Membrane</keyword>
<evidence type="ECO:0000313" key="8">
    <source>
        <dbReference type="Proteomes" id="UP000215896"/>
    </source>
</evidence>
<dbReference type="InterPro" id="IPR036259">
    <property type="entry name" value="MFS_trans_sf"/>
</dbReference>
<dbReference type="Pfam" id="PF07690">
    <property type="entry name" value="MFS_1"/>
    <property type="match status" value="2"/>
</dbReference>
<dbReference type="Gene3D" id="1.20.1250.20">
    <property type="entry name" value="MFS general substrate transporter like domains"/>
    <property type="match status" value="2"/>
</dbReference>
<dbReference type="AlphaFoldDB" id="A0A255GKV3"/>
<dbReference type="InterPro" id="IPR011701">
    <property type="entry name" value="MFS"/>
</dbReference>
<dbReference type="PROSITE" id="PS50850">
    <property type="entry name" value="MFS"/>
    <property type="match status" value="1"/>
</dbReference>
<evidence type="ECO:0000256" key="5">
    <source>
        <dbReference type="SAM" id="Phobius"/>
    </source>
</evidence>
<comment type="subcellular location">
    <subcellularLocation>
        <location evidence="1">Cell membrane</location>
        <topology evidence="1">Multi-pass membrane protein</topology>
    </subcellularLocation>
</comment>
<dbReference type="GO" id="GO:0005886">
    <property type="term" value="C:plasma membrane"/>
    <property type="evidence" value="ECO:0007669"/>
    <property type="project" value="UniProtKB-SubCell"/>
</dbReference>
<feature type="transmembrane region" description="Helical" evidence="5">
    <location>
        <begin position="70"/>
        <end position="92"/>
    </location>
</feature>
<organism evidence="7 8">
    <name type="scientific">Enemella evansiae</name>
    <dbReference type="NCBI Taxonomy" id="2016499"/>
    <lineage>
        <taxon>Bacteria</taxon>
        <taxon>Bacillati</taxon>
        <taxon>Actinomycetota</taxon>
        <taxon>Actinomycetes</taxon>
        <taxon>Propionibacteriales</taxon>
        <taxon>Propionibacteriaceae</taxon>
        <taxon>Enemella</taxon>
    </lineage>
</organism>
<dbReference type="InterPro" id="IPR051337">
    <property type="entry name" value="OPA_Antiporter"/>
</dbReference>
<evidence type="ECO:0000256" key="3">
    <source>
        <dbReference type="ARBA" id="ARBA00022989"/>
    </source>
</evidence>
<feature type="transmembrane region" description="Helical" evidence="5">
    <location>
        <begin position="340"/>
        <end position="366"/>
    </location>
</feature>
<protein>
    <submittedName>
        <fullName evidence="7">MFS transporter</fullName>
    </submittedName>
</protein>
<dbReference type="GO" id="GO:0061513">
    <property type="term" value="F:glucose 6-phosphate:phosphate antiporter activity"/>
    <property type="evidence" value="ECO:0007669"/>
    <property type="project" value="TreeGrafter"/>
</dbReference>
<evidence type="ECO:0000256" key="4">
    <source>
        <dbReference type="ARBA" id="ARBA00023136"/>
    </source>
</evidence>